<dbReference type="AlphaFoldDB" id="A0A7S4LKF8"/>
<organism evidence="1">
    <name type="scientific">Eutreptiella gymnastica</name>
    <dbReference type="NCBI Taxonomy" id="73025"/>
    <lineage>
        <taxon>Eukaryota</taxon>
        <taxon>Discoba</taxon>
        <taxon>Euglenozoa</taxon>
        <taxon>Euglenida</taxon>
        <taxon>Spirocuta</taxon>
        <taxon>Euglenophyceae</taxon>
        <taxon>Eutreptiales</taxon>
        <taxon>Eutreptiaceae</taxon>
        <taxon>Eutreptiella</taxon>
    </lineage>
</organism>
<name>A0A7S4LKF8_9EUGL</name>
<evidence type="ECO:0000313" key="1">
    <source>
        <dbReference type="EMBL" id="CAE0834976.1"/>
    </source>
</evidence>
<protein>
    <submittedName>
        <fullName evidence="1">Uncharacterized protein</fullName>
    </submittedName>
</protein>
<gene>
    <name evidence="1" type="ORF">EGYM00163_LOCUS46280</name>
</gene>
<reference evidence="1" key="1">
    <citation type="submission" date="2021-01" db="EMBL/GenBank/DDBJ databases">
        <authorList>
            <person name="Corre E."/>
            <person name="Pelletier E."/>
            <person name="Niang G."/>
            <person name="Scheremetjew M."/>
            <person name="Finn R."/>
            <person name="Kale V."/>
            <person name="Holt S."/>
            <person name="Cochrane G."/>
            <person name="Meng A."/>
            <person name="Brown T."/>
            <person name="Cohen L."/>
        </authorList>
    </citation>
    <scope>NUCLEOTIDE SEQUENCE</scope>
    <source>
        <strain evidence="1">CCMP1594</strain>
    </source>
</reference>
<sequence length="117" mass="12919">MGVAVTQENNAGDFSKIFINQVPISPSLIPQVKRARQGMNGMERESSGCIFTSTCQCTNEIENSRQPCVCVTPDGIGLTQQYRNQRDPSGNNISMNQLLHFSRLCPSSSICGWLQHL</sequence>
<dbReference type="EMBL" id="HBJA01134691">
    <property type="protein sequence ID" value="CAE0834976.1"/>
    <property type="molecule type" value="Transcribed_RNA"/>
</dbReference>
<proteinExistence type="predicted"/>
<accession>A0A7S4LKF8</accession>